<keyword evidence="9" id="KW-0472">Membrane</keyword>
<evidence type="ECO:0000256" key="6">
    <source>
        <dbReference type="ARBA" id="ARBA00022519"/>
    </source>
</evidence>
<evidence type="ECO:0000256" key="1">
    <source>
        <dbReference type="ARBA" id="ARBA00004377"/>
    </source>
</evidence>
<dbReference type="InterPro" id="IPR045584">
    <property type="entry name" value="Pilin-like"/>
</dbReference>
<keyword evidence="8" id="KW-1133">Transmembrane helix</keyword>
<dbReference type="GO" id="GO:0015627">
    <property type="term" value="C:type II protein secretion system complex"/>
    <property type="evidence" value="ECO:0007669"/>
    <property type="project" value="InterPro"/>
</dbReference>
<dbReference type="GO" id="GO:0015628">
    <property type="term" value="P:protein secretion by the type II secretion system"/>
    <property type="evidence" value="ECO:0007669"/>
    <property type="project" value="InterPro"/>
</dbReference>
<dbReference type="InterPro" id="IPR012902">
    <property type="entry name" value="N_methyl_site"/>
</dbReference>
<sequence length="207" mass="22052">MMPDVPASQRGFTLVEMLVALVVFALLASAGVGLLRASVDTQSAVAQRLSERKGVERLRLMFTTDLGQAVDRPTRDARGANEPAFAGDQGGFMLVRGGWSNVGDAPRSDMQRVYWRFDGDHVTRAGQVTLDGSQPRPPIALADAASATMRYRGADGVWYPTWPVQGQILPVAVELTMQAQGQAPLTIIATLPPGPRPVAPLSAEASS</sequence>
<dbReference type="PROSITE" id="PS00409">
    <property type="entry name" value="PROKAR_NTER_METHYL"/>
    <property type="match status" value="1"/>
</dbReference>
<evidence type="ECO:0000313" key="10">
    <source>
        <dbReference type="EMBL" id="MBB5718289.1"/>
    </source>
</evidence>
<dbReference type="NCBIfam" id="TIGR01711">
    <property type="entry name" value="gspJ"/>
    <property type="match status" value="1"/>
</dbReference>
<keyword evidence="4" id="KW-1003">Cell membrane</keyword>
<comment type="similarity">
    <text evidence="2">Belongs to the GSP J family.</text>
</comment>
<dbReference type="PANTHER" id="PTHR39583:SF2">
    <property type="entry name" value="TYPE II SECRETION SYSTEM PROTEIN J"/>
    <property type="match status" value="1"/>
</dbReference>
<reference evidence="10 11" key="1">
    <citation type="submission" date="2020-08" db="EMBL/GenBank/DDBJ databases">
        <title>Genomic Encyclopedia of Type Strains, Phase IV (KMG-IV): sequencing the most valuable type-strain genomes for metagenomic binning, comparative biology and taxonomic classification.</title>
        <authorList>
            <person name="Goeker M."/>
        </authorList>
    </citation>
    <scope>NUCLEOTIDE SEQUENCE [LARGE SCALE GENOMIC DNA]</scope>
    <source>
        <strain evidence="10 11">DSM 27203</strain>
    </source>
</reference>
<evidence type="ECO:0000256" key="2">
    <source>
        <dbReference type="ARBA" id="ARBA00011084"/>
    </source>
</evidence>
<comment type="subcellular location">
    <subcellularLocation>
        <location evidence="1">Cell inner membrane</location>
        <topology evidence="1">Single-pass membrane protein</topology>
    </subcellularLocation>
</comment>
<dbReference type="AlphaFoldDB" id="A0A840YXL8"/>
<dbReference type="Pfam" id="PF11612">
    <property type="entry name" value="T2SSJ"/>
    <property type="match status" value="1"/>
</dbReference>
<dbReference type="EMBL" id="JACIJI010000001">
    <property type="protein sequence ID" value="MBB5718289.1"/>
    <property type="molecule type" value="Genomic_DNA"/>
</dbReference>
<evidence type="ECO:0000256" key="8">
    <source>
        <dbReference type="ARBA" id="ARBA00022989"/>
    </source>
</evidence>
<dbReference type="GO" id="GO:0005886">
    <property type="term" value="C:plasma membrane"/>
    <property type="evidence" value="ECO:0007669"/>
    <property type="project" value="UniProtKB-SubCell"/>
</dbReference>
<organism evidence="10 11">
    <name type="scientific">Stakelama sediminis</name>
    <dbReference type="NCBI Taxonomy" id="463200"/>
    <lineage>
        <taxon>Bacteria</taxon>
        <taxon>Pseudomonadati</taxon>
        <taxon>Pseudomonadota</taxon>
        <taxon>Alphaproteobacteria</taxon>
        <taxon>Sphingomonadales</taxon>
        <taxon>Sphingomonadaceae</taxon>
        <taxon>Stakelama</taxon>
    </lineage>
</organism>
<name>A0A840YXL8_9SPHN</name>
<dbReference type="Pfam" id="PF07963">
    <property type="entry name" value="N_methyl"/>
    <property type="match status" value="1"/>
</dbReference>
<dbReference type="InterPro" id="IPR051621">
    <property type="entry name" value="T2SS_protein_J"/>
</dbReference>
<dbReference type="RefSeq" id="WP_184001947.1">
    <property type="nucleotide sequence ID" value="NZ_BAABIF010000004.1"/>
</dbReference>
<dbReference type="NCBIfam" id="TIGR02532">
    <property type="entry name" value="IV_pilin_GFxxxE"/>
    <property type="match status" value="1"/>
</dbReference>
<dbReference type="PANTHER" id="PTHR39583">
    <property type="entry name" value="TYPE II SECRETION SYSTEM PROTEIN J-RELATED"/>
    <property type="match status" value="1"/>
</dbReference>
<dbReference type="Proteomes" id="UP000554342">
    <property type="component" value="Unassembled WGS sequence"/>
</dbReference>
<evidence type="ECO:0000256" key="9">
    <source>
        <dbReference type="ARBA" id="ARBA00023136"/>
    </source>
</evidence>
<keyword evidence="11" id="KW-1185">Reference proteome</keyword>
<gene>
    <name evidence="10" type="ORF">FHR23_001196</name>
</gene>
<protein>
    <recommendedName>
        <fullName evidence="3">Type II secretion system protein J</fullName>
    </recommendedName>
</protein>
<accession>A0A840YXL8</accession>
<proteinExistence type="inferred from homology"/>
<dbReference type="InterPro" id="IPR010055">
    <property type="entry name" value="T2SS_protein-GspJ"/>
</dbReference>
<evidence type="ECO:0000256" key="3">
    <source>
        <dbReference type="ARBA" id="ARBA00021539"/>
    </source>
</evidence>
<comment type="caution">
    <text evidence="10">The sequence shown here is derived from an EMBL/GenBank/DDBJ whole genome shotgun (WGS) entry which is preliminary data.</text>
</comment>
<evidence type="ECO:0000256" key="5">
    <source>
        <dbReference type="ARBA" id="ARBA00022481"/>
    </source>
</evidence>
<evidence type="ECO:0000256" key="4">
    <source>
        <dbReference type="ARBA" id="ARBA00022475"/>
    </source>
</evidence>
<keyword evidence="5" id="KW-0488">Methylation</keyword>
<keyword evidence="6" id="KW-0997">Cell inner membrane</keyword>
<keyword evidence="7" id="KW-0812">Transmembrane</keyword>
<evidence type="ECO:0000256" key="7">
    <source>
        <dbReference type="ARBA" id="ARBA00022692"/>
    </source>
</evidence>
<dbReference type="SUPFAM" id="SSF54523">
    <property type="entry name" value="Pili subunits"/>
    <property type="match status" value="1"/>
</dbReference>
<evidence type="ECO:0000313" key="11">
    <source>
        <dbReference type="Proteomes" id="UP000554342"/>
    </source>
</evidence>
<dbReference type="Gene3D" id="3.10.610.10">
    <property type="entry name" value="GSPII I/J protein-like"/>
    <property type="match status" value="1"/>
</dbReference>